<feature type="region of interest" description="Disordered" evidence="2">
    <location>
        <begin position="329"/>
        <end position="360"/>
    </location>
</feature>
<evidence type="ECO:0000259" key="3">
    <source>
        <dbReference type="Pfam" id="PF02931"/>
    </source>
</evidence>
<dbReference type="Proteomes" id="UP000053660">
    <property type="component" value="Unassembled WGS sequence"/>
</dbReference>
<gene>
    <name evidence="4" type="ORF">OESDEN_09479</name>
</gene>
<proteinExistence type="predicted"/>
<feature type="compositionally biased region" description="Basic and acidic residues" evidence="2">
    <location>
        <begin position="403"/>
        <end position="414"/>
    </location>
</feature>
<protein>
    <recommendedName>
        <fullName evidence="3">Neurotransmitter-gated ion-channel ligand-binding domain-containing protein</fullName>
    </recommendedName>
</protein>
<feature type="compositionally biased region" description="Polar residues" evidence="2">
    <location>
        <begin position="415"/>
        <end position="425"/>
    </location>
</feature>
<feature type="compositionally biased region" description="Polar residues" evidence="2">
    <location>
        <begin position="910"/>
        <end position="924"/>
    </location>
</feature>
<name>A0A0B1T0D8_OESDE</name>
<dbReference type="InterPro" id="IPR006202">
    <property type="entry name" value="Neur_chan_lig-bd"/>
</dbReference>
<dbReference type="Pfam" id="PF02931">
    <property type="entry name" value="Neur_chan_LBD"/>
    <property type="match status" value="1"/>
</dbReference>
<feature type="region of interest" description="Disordered" evidence="2">
    <location>
        <begin position="961"/>
        <end position="992"/>
    </location>
</feature>
<dbReference type="OrthoDB" id="5821202at2759"/>
<evidence type="ECO:0000313" key="5">
    <source>
        <dbReference type="Proteomes" id="UP000053660"/>
    </source>
</evidence>
<sequence length="1334" mass="150970">MERMPYLQCVSMSAELAYAERSQRIQAHLHAARRLACAVDRKVDRYRDQSYDGEDIDRILDSISLRDESLLNSSVREQLSMTGPTVSKQSPPRIQPKTLPSPVKLYTLTSAERKVRKEKVEQYLRMCHKLRALQHLMYNKKRRLTSNPRQLMKIEELSKAVDSEYNETVLEAKSWLSRKISQREFLLLVERREKEVYFESEDCYNTIKHLSSAQLQPTRESASTTSENAVSPPVMTVPTAAEVSPVRLDMRALNESVECDVFDLSARSLRRSLEARREQAEMLNRSFEEKTRDIEQKTKQSIAAQIVQYDRVIAERTTLLHKLDEIETAPEQNPVLQETPTPRRAGVEPLDLSQLSSKEDELVDEMKELAVEGQEEDHDLNDMDHTDVGINRAYSQSTVYEDSLSHFEEEDRRPSSVSSEATLYQSDLEEEHPEPTRKEATQKDAIKITSELAQARQSFGDVTDSTPISLPVQLSKHRNLMTDSSKREELLEGAGDFVATPYESARVEISLTKTEEAKEHAEQQFLDKTAGRSSEVAGPLTVEAVQRTEIEELKQPMQAILPERVAIPESAVATVELKDSVDLLDVDQTEETLNSELSEEFLTEDETQLSELDSLPGMEEVEPQKEINIEAAEAKRVLSKDDAVDREWLSNDDLSSSTAESQDKEDNNISVPVDAENYAEADTSIEVREAAGLTVVAETPVEVSKDIESSFDAVAEVEKEPGEIVKDIGDVSSTTIFEDLSYQAENASETGVEESAVPVLSPPGESAKSYEQRATVPYELSILESTVDRTVDGRASLGLNRSELCDSLSTSIMQCLADSPRRRSLPRAYNLDDSLLKDSLIGTPKSPRAPKERFNTKMPMQFSPHSQKWLEDAETSISNALVSDALSNMRLNELDREVEEITARVERRSVTSPTEDSSEVQKASSVAPEPSKDLFQPLDDTYEDLLSIEKPTSQLNHVFSSTDAVSEPINSHVADTPRKAPPPQLSPPSEEDIKQRRAQELNEQVHSEEWMKKKCGQFLDTIWSKRQSQGFIRPLLDEFIPAPRVTDVVVPENDDEQLLLENRTFMIWDAMIEVAAKLWPESREIKRTLGSKLLPIPKTKEEFASKAIQYVLEKLSEMPPSHCYNRISRLPAPPYVDTTVDRAVARRFYEEDPHSFARKVHAEYRQLCEEIIDRSEMTMSWILELILLSSNVVGAVIDNDYSIEEERSVAIASSSEVSKPRYRNCTRDTDVIDQLLNGTGYNKFRIPQDEGMTVFVEIWIQAITSIDELTNDFDMDIYITERWLDPALNFENLSPCKVSKRQSRNRPTLVAVLIHCQIVASLYELSCNSMGTVY</sequence>
<feature type="region of interest" description="Disordered" evidence="2">
    <location>
        <begin position="905"/>
        <end position="937"/>
    </location>
</feature>
<evidence type="ECO:0000256" key="1">
    <source>
        <dbReference type="SAM" id="Coils"/>
    </source>
</evidence>
<dbReference type="Gene3D" id="2.70.170.10">
    <property type="entry name" value="Neurotransmitter-gated ion-channel ligand-binding domain"/>
    <property type="match status" value="1"/>
</dbReference>
<accession>A0A0B1T0D8</accession>
<feature type="coiled-coil region" evidence="1">
    <location>
        <begin position="270"/>
        <end position="300"/>
    </location>
</feature>
<dbReference type="InterPro" id="IPR036734">
    <property type="entry name" value="Neur_chan_lig-bd_sf"/>
</dbReference>
<reference evidence="4 5" key="1">
    <citation type="submission" date="2014-03" db="EMBL/GenBank/DDBJ databases">
        <title>Draft genome of the hookworm Oesophagostomum dentatum.</title>
        <authorList>
            <person name="Mitreva M."/>
        </authorList>
    </citation>
    <scope>NUCLEOTIDE SEQUENCE [LARGE SCALE GENOMIC DNA]</scope>
    <source>
        <strain evidence="4 5">OD-Hann</strain>
    </source>
</reference>
<dbReference type="EMBL" id="KN552780">
    <property type="protein sequence ID" value="KHJ90674.1"/>
    <property type="molecule type" value="Genomic_DNA"/>
</dbReference>
<feature type="domain" description="Neurotransmitter-gated ion-channel ligand-binding" evidence="3">
    <location>
        <begin position="1229"/>
        <end position="1294"/>
    </location>
</feature>
<dbReference type="SUPFAM" id="SSF63712">
    <property type="entry name" value="Nicotinic receptor ligand binding domain-like"/>
    <property type="match status" value="1"/>
</dbReference>
<feature type="region of interest" description="Disordered" evidence="2">
    <location>
        <begin position="78"/>
        <end position="100"/>
    </location>
</feature>
<evidence type="ECO:0000256" key="2">
    <source>
        <dbReference type="SAM" id="MobiDB-lite"/>
    </source>
</evidence>
<feature type="compositionally biased region" description="Basic and acidic residues" evidence="2">
    <location>
        <begin position="433"/>
        <end position="443"/>
    </location>
</feature>
<feature type="region of interest" description="Disordered" evidence="2">
    <location>
        <begin position="753"/>
        <end position="772"/>
    </location>
</feature>
<feature type="region of interest" description="Disordered" evidence="2">
    <location>
        <begin position="401"/>
        <end position="443"/>
    </location>
</feature>
<keyword evidence="5" id="KW-1185">Reference proteome</keyword>
<feature type="compositionally biased region" description="Polar residues" evidence="2">
    <location>
        <begin position="330"/>
        <end position="340"/>
    </location>
</feature>
<dbReference type="GO" id="GO:0005230">
    <property type="term" value="F:extracellular ligand-gated monoatomic ion channel activity"/>
    <property type="evidence" value="ECO:0007669"/>
    <property type="project" value="InterPro"/>
</dbReference>
<feature type="compositionally biased region" description="Polar residues" evidence="2">
    <location>
        <begin position="78"/>
        <end position="92"/>
    </location>
</feature>
<keyword evidence="1" id="KW-0175">Coiled coil</keyword>
<evidence type="ECO:0000313" key="4">
    <source>
        <dbReference type="EMBL" id="KHJ90674.1"/>
    </source>
</evidence>
<feature type="region of interest" description="Disordered" evidence="2">
    <location>
        <begin position="648"/>
        <end position="671"/>
    </location>
</feature>
<dbReference type="GO" id="GO:0016020">
    <property type="term" value="C:membrane"/>
    <property type="evidence" value="ECO:0007669"/>
    <property type="project" value="InterPro"/>
</dbReference>
<organism evidence="4 5">
    <name type="scientific">Oesophagostomum dentatum</name>
    <name type="common">Nodular worm</name>
    <dbReference type="NCBI Taxonomy" id="61180"/>
    <lineage>
        <taxon>Eukaryota</taxon>
        <taxon>Metazoa</taxon>
        <taxon>Ecdysozoa</taxon>
        <taxon>Nematoda</taxon>
        <taxon>Chromadorea</taxon>
        <taxon>Rhabditida</taxon>
        <taxon>Rhabditina</taxon>
        <taxon>Rhabditomorpha</taxon>
        <taxon>Strongyloidea</taxon>
        <taxon>Strongylidae</taxon>
        <taxon>Oesophagostomum</taxon>
    </lineage>
</organism>